<dbReference type="Proteomes" id="UP001499915">
    <property type="component" value="Unassembled WGS sequence"/>
</dbReference>
<keyword evidence="1" id="KW-1133">Transmembrane helix</keyword>
<name>A0ABN1IAN2_9GAMM</name>
<organism evidence="2 3">
    <name type="scientific">Marinobacterium maritimum</name>
    <dbReference type="NCBI Taxonomy" id="500162"/>
    <lineage>
        <taxon>Bacteria</taxon>
        <taxon>Pseudomonadati</taxon>
        <taxon>Pseudomonadota</taxon>
        <taxon>Gammaproteobacteria</taxon>
        <taxon>Oceanospirillales</taxon>
        <taxon>Oceanospirillaceae</taxon>
        <taxon>Marinobacterium</taxon>
    </lineage>
</organism>
<keyword evidence="1" id="KW-0812">Transmembrane</keyword>
<keyword evidence="3" id="KW-1185">Reference proteome</keyword>
<proteinExistence type="predicted"/>
<gene>
    <name evidence="2" type="ORF">GCM10009104_34420</name>
</gene>
<evidence type="ECO:0000313" key="3">
    <source>
        <dbReference type="Proteomes" id="UP001499915"/>
    </source>
</evidence>
<protein>
    <recommendedName>
        <fullName evidence="4">PEP-CTERM protein-sorting domain-containing protein</fullName>
    </recommendedName>
</protein>
<reference evidence="2 3" key="1">
    <citation type="journal article" date="2019" name="Int. J. Syst. Evol. Microbiol.">
        <title>The Global Catalogue of Microorganisms (GCM) 10K type strain sequencing project: providing services to taxonomists for standard genome sequencing and annotation.</title>
        <authorList>
            <consortium name="The Broad Institute Genomics Platform"/>
            <consortium name="The Broad Institute Genome Sequencing Center for Infectious Disease"/>
            <person name="Wu L."/>
            <person name="Ma J."/>
        </authorList>
    </citation>
    <scope>NUCLEOTIDE SEQUENCE [LARGE SCALE GENOMIC DNA]</scope>
    <source>
        <strain evidence="2 3">JCM 15134</strain>
    </source>
</reference>
<dbReference type="EMBL" id="BAAAET010000007">
    <property type="protein sequence ID" value="GAA0702216.1"/>
    <property type="molecule type" value="Genomic_DNA"/>
</dbReference>
<sequence length="61" mass="6863">MQESIEIDRVCMTELVILTLSATALALWLLRLRRKSLAARESAAQRDCVFMSDGRVIAPDK</sequence>
<comment type="caution">
    <text evidence="2">The sequence shown here is derived from an EMBL/GenBank/DDBJ whole genome shotgun (WGS) entry which is preliminary data.</text>
</comment>
<keyword evidence="1" id="KW-0472">Membrane</keyword>
<feature type="transmembrane region" description="Helical" evidence="1">
    <location>
        <begin position="12"/>
        <end position="30"/>
    </location>
</feature>
<evidence type="ECO:0000313" key="2">
    <source>
        <dbReference type="EMBL" id="GAA0702216.1"/>
    </source>
</evidence>
<evidence type="ECO:0008006" key="4">
    <source>
        <dbReference type="Google" id="ProtNLM"/>
    </source>
</evidence>
<evidence type="ECO:0000256" key="1">
    <source>
        <dbReference type="SAM" id="Phobius"/>
    </source>
</evidence>
<accession>A0ABN1IAN2</accession>